<reference evidence="1 2" key="1">
    <citation type="submission" date="2022-01" db="EMBL/GenBank/DDBJ databases">
        <title>Whole genome-based taxonomy of the Shewanellaceae.</title>
        <authorList>
            <person name="Martin-Rodriguez A.J."/>
        </authorList>
    </citation>
    <scope>NUCLEOTIDE SEQUENCE [LARGE SCALE GENOMIC DNA]</scope>
    <source>
        <strain evidence="1 2">DSM 17177</strain>
    </source>
</reference>
<protein>
    <submittedName>
        <fullName evidence="1">Uncharacterized protein</fullName>
    </submittedName>
</protein>
<gene>
    <name evidence="1" type="ORF">L2764_02430</name>
</gene>
<sequence length="58" mass="6613">MTLLEIVAFKVHEISKFDAHFAAMKTDNGHSHGAVFYDQAGKVNIWDRVRAEILAHFQ</sequence>
<comment type="caution">
    <text evidence="1">The sequence shown here is derived from an EMBL/GenBank/DDBJ whole genome shotgun (WGS) entry which is preliminary data.</text>
</comment>
<evidence type="ECO:0000313" key="1">
    <source>
        <dbReference type="EMBL" id="MCL1123366.1"/>
    </source>
</evidence>
<evidence type="ECO:0000313" key="2">
    <source>
        <dbReference type="Proteomes" id="UP001203423"/>
    </source>
</evidence>
<name>A0ABT0L866_9GAMM</name>
<accession>A0ABT0L866</accession>
<keyword evidence="2" id="KW-1185">Reference proteome</keyword>
<proteinExistence type="predicted"/>
<dbReference type="Proteomes" id="UP001203423">
    <property type="component" value="Unassembled WGS sequence"/>
</dbReference>
<dbReference type="EMBL" id="JAKIKS010000005">
    <property type="protein sequence ID" value="MCL1123366.1"/>
    <property type="molecule type" value="Genomic_DNA"/>
</dbReference>
<organism evidence="1 2">
    <name type="scientific">Shewanella surugensis</name>
    <dbReference type="NCBI Taxonomy" id="212020"/>
    <lineage>
        <taxon>Bacteria</taxon>
        <taxon>Pseudomonadati</taxon>
        <taxon>Pseudomonadota</taxon>
        <taxon>Gammaproteobacteria</taxon>
        <taxon>Alteromonadales</taxon>
        <taxon>Shewanellaceae</taxon>
        <taxon>Shewanella</taxon>
    </lineage>
</organism>
<dbReference type="RefSeq" id="WP_248938654.1">
    <property type="nucleotide sequence ID" value="NZ_JAKIKS010000005.1"/>
</dbReference>